<dbReference type="InterPro" id="IPR022559">
    <property type="entry name" value="SUP-1-like"/>
</dbReference>
<dbReference type="EMBL" id="JAUCMV010000001">
    <property type="protein sequence ID" value="KAK0428685.1"/>
    <property type="molecule type" value="Genomic_DNA"/>
</dbReference>
<dbReference type="PANTHER" id="PTHR34149:SF9">
    <property type="entry name" value="PROTEIN CBG09996"/>
    <property type="match status" value="1"/>
</dbReference>
<keyword evidence="2" id="KW-1133">Transmembrane helix</keyword>
<name>A0AA39IRS8_9BILA</name>
<feature type="transmembrane region" description="Helical" evidence="2">
    <location>
        <begin position="44"/>
        <end position="62"/>
    </location>
</feature>
<reference evidence="3" key="1">
    <citation type="submission" date="2023-06" db="EMBL/GenBank/DDBJ databases">
        <title>Genomic analysis of the entomopathogenic nematode Steinernema hermaphroditum.</title>
        <authorList>
            <person name="Schwarz E.M."/>
            <person name="Heppert J.K."/>
            <person name="Baniya A."/>
            <person name="Schwartz H.T."/>
            <person name="Tan C.-H."/>
            <person name="Antoshechkin I."/>
            <person name="Sternberg P.W."/>
            <person name="Goodrich-Blair H."/>
            <person name="Dillman A.R."/>
        </authorList>
    </citation>
    <scope>NUCLEOTIDE SEQUENCE</scope>
    <source>
        <strain evidence="3">PS9179</strain>
        <tissue evidence="3">Whole animal</tissue>
    </source>
</reference>
<sequence>MSKNASCDLKTRRVGSHKDVLPPKRRIEVAVSDRIPKKTMGARSIMAVLACFVVSASAYTEILTKEDQYQYERYLWCPTKFVGAMCPENDLFSYHLCCGDLNQKCCSHTRVWVMILLGVVGVGTVVGLIALAVRLLTLRRRRGKSTANYTPGQPQPHFDTPKRPGSRV</sequence>
<evidence type="ECO:0000256" key="1">
    <source>
        <dbReference type="SAM" id="MobiDB-lite"/>
    </source>
</evidence>
<accession>A0AA39IRS8</accession>
<dbReference type="AlphaFoldDB" id="A0AA39IRS8"/>
<keyword evidence="2" id="KW-0472">Membrane</keyword>
<comment type="caution">
    <text evidence="3">The sequence shown here is derived from an EMBL/GenBank/DDBJ whole genome shotgun (WGS) entry which is preliminary data.</text>
</comment>
<feature type="transmembrane region" description="Helical" evidence="2">
    <location>
        <begin position="111"/>
        <end position="136"/>
    </location>
</feature>
<gene>
    <name evidence="3" type="ORF">QR680_010946</name>
</gene>
<keyword evidence="2" id="KW-0812">Transmembrane</keyword>
<keyword evidence="4" id="KW-1185">Reference proteome</keyword>
<feature type="region of interest" description="Disordered" evidence="1">
    <location>
        <begin position="146"/>
        <end position="168"/>
    </location>
</feature>
<evidence type="ECO:0000313" key="3">
    <source>
        <dbReference type="EMBL" id="KAK0428685.1"/>
    </source>
</evidence>
<dbReference type="PANTHER" id="PTHR34149">
    <property type="entry name" value="PROTEIN CBG11905-RELATED"/>
    <property type="match status" value="1"/>
</dbReference>
<dbReference type="Pfam" id="PF10853">
    <property type="entry name" value="DUF2650"/>
    <property type="match status" value="1"/>
</dbReference>
<organism evidence="3 4">
    <name type="scientific">Steinernema hermaphroditum</name>
    <dbReference type="NCBI Taxonomy" id="289476"/>
    <lineage>
        <taxon>Eukaryota</taxon>
        <taxon>Metazoa</taxon>
        <taxon>Ecdysozoa</taxon>
        <taxon>Nematoda</taxon>
        <taxon>Chromadorea</taxon>
        <taxon>Rhabditida</taxon>
        <taxon>Tylenchina</taxon>
        <taxon>Panagrolaimomorpha</taxon>
        <taxon>Strongyloidoidea</taxon>
        <taxon>Steinernematidae</taxon>
        <taxon>Steinernema</taxon>
    </lineage>
</organism>
<evidence type="ECO:0000313" key="4">
    <source>
        <dbReference type="Proteomes" id="UP001175271"/>
    </source>
</evidence>
<evidence type="ECO:0000256" key="2">
    <source>
        <dbReference type="SAM" id="Phobius"/>
    </source>
</evidence>
<proteinExistence type="predicted"/>
<protein>
    <submittedName>
        <fullName evidence="3">Uncharacterized protein</fullName>
    </submittedName>
</protein>
<dbReference type="Proteomes" id="UP001175271">
    <property type="component" value="Unassembled WGS sequence"/>
</dbReference>